<dbReference type="Proteomes" id="UP001066276">
    <property type="component" value="Chromosome 1_1"/>
</dbReference>
<dbReference type="EMBL" id="JANPWB010000001">
    <property type="protein sequence ID" value="KAJ1218417.1"/>
    <property type="molecule type" value="Genomic_DNA"/>
</dbReference>
<gene>
    <name evidence="1" type="ORF">NDU88_005997</name>
</gene>
<evidence type="ECO:0000313" key="1">
    <source>
        <dbReference type="EMBL" id="KAJ1218417.1"/>
    </source>
</evidence>
<organism evidence="1 2">
    <name type="scientific">Pleurodeles waltl</name>
    <name type="common">Iberian ribbed newt</name>
    <dbReference type="NCBI Taxonomy" id="8319"/>
    <lineage>
        <taxon>Eukaryota</taxon>
        <taxon>Metazoa</taxon>
        <taxon>Chordata</taxon>
        <taxon>Craniata</taxon>
        <taxon>Vertebrata</taxon>
        <taxon>Euteleostomi</taxon>
        <taxon>Amphibia</taxon>
        <taxon>Batrachia</taxon>
        <taxon>Caudata</taxon>
        <taxon>Salamandroidea</taxon>
        <taxon>Salamandridae</taxon>
        <taxon>Pleurodelinae</taxon>
        <taxon>Pleurodeles</taxon>
    </lineage>
</organism>
<comment type="caution">
    <text evidence="1">The sequence shown here is derived from an EMBL/GenBank/DDBJ whole genome shotgun (WGS) entry which is preliminary data.</text>
</comment>
<sequence>MGKVDKSQLKLQFKLQKTLWPCEEGAAAPELGPNASGSELVGELHQILNALQLSLTRIDGKIDTFPYRMDRMPESIDKHAQRLVMVEQRVSEPEDEKVTTLEAQKQLEEMLTTLQARMRT</sequence>
<proteinExistence type="predicted"/>
<dbReference type="AlphaFoldDB" id="A0AAV7X0D0"/>
<accession>A0AAV7X0D0</accession>
<reference evidence="1" key="1">
    <citation type="journal article" date="2022" name="bioRxiv">
        <title>Sequencing and chromosome-scale assembly of the giantPleurodeles waltlgenome.</title>
        <authorList>
            <person name="Brown T."/>
            <person name="Elewa A."/>
            <person name="Iarovenko S."/>
            <person name="Subramanian E."/>
            <person name="Araus A.J."/>
            <person name="Petzold A."/>
            <person name="Susuki M."/>
            <person name="Suzuki K.-i.T."/>
            <person name="Hayashi T."/>
            <person name="Toyoda A."/>
            <person name="Oliveira C."/>
            <person name="Osipova E."/>
            <person name="Leigh N.D."/>
            <person name="Simon A."/>
            <person name="Yun M.H."/>
        </authorList>
    </citation>
    <scope>NUCLEOTIDE SEQUENCE</scope>
    <source>
        <strain evidence="1">20211129_DDA</strain>
        <tissue evidence="1">Liver</tissue>
    </source>
</reference>
<name>A0AAV7X0D0_PLEWA</name>
<keyword evidence="2" id="KW-1185">Reference proteome</keyword>
<protein>
    <submittedName>
        <fullName evidence="1">Uncharacterized protein</fullName>
    </submittedName>
</protein>
<evidence type="ECO:0000313" key="2">
    <source>
        <dbReference type="Proteomes" id="UP001066276"/>
    </source>
</evidence>